<keyword evidence="3" id="KW-1185">Reference proteome</keyword>
<name>A0AAV5GKF6_9BASI</name>
<dbReference type="AlphaFoldDB" id="A0AAV5GKF6"/>
<feature type="region of interest" description="Disordered" evidence="1">
    <location>
        <begin position="317"/>
        <end position="387"/>
    </location>
</feature>
<feature type="region of interest" description="Disordered" evidence="1">
    <location>
        <begin position="225"/>
        <end position="257"/>
    </location>
</feature>
<feature type="region of interest" description="Disordered" evidence="1">
    <location>
        <begin position="573"/>
        <end position="648"/>
    </location>
</feature>
<gene>
    <name evidence="2" type="ORF">Rhopal_002974-T1</name>
</gene>
<dbReference type="EMBL" id="BQKY01000006">
    <property type="protein sequence ID" value="GJN89985.1"/>
    <property type="molecule type" value="Genomic_DNA"/>
</dbReference>
<feature type="compositionally biased region" description="Polar residues" evidence="1">
    <location>
        <begin position="573"/>
        <end position="583"/>
    </location>
</feature>
<evidence type="ECO:0008006" key="4">
    <source>
        <dbReference type="Google" id="ProtNLM"/>
    </source>
</evidence>
<feature type="region of interest" description="Disordered" evidence="1">
    <location>
        <begin position="1"/>
        <end position="46"/>
    </location>
</feature>
<feature type="compositionally biased region" description="Low complexity" evidence="1">
    <location>
        <begin position="362"/>
        <end position="374"/>
    </location>
</feature>
<proteinExistence type="predicted"/>
<feature type="compositionally biased region" description="Acidic residues" evidence="1">
    <location>
        <begin position="102"/>
        <end position="115"/>
    </location>
</feature>
<evidence type="ECO:0000313" key="3">
    <source>
        <dbReference type="Proteomes" id="UP001342314"/>
    </source>
</evidence>
<feature type="region of interest" description="Disordered" evidence="1">
    <location>
        <begin position="95"/>
        <end position="115"/>
    </location>
</feature>
<reference evidence="2 3" key="1">
    <citation type="submission" date="2021-12" db="EMBL/GenBank/DDBJ databases">
        <title>High titer production of polyol ester of fatty acids by Rhodotorula paludigena BS15 towards product separation-free biomass refinery.</title>
        <authorList>
            <person name="Mano J."/>
            <person name="Ono H."/>
            <person name="Tanaka T."/>
            <person name="Naito K."/>
            <person name="Sushida H."/>
            <person name="Ike M."/>
            <person name="Tokuyasu K."/>
            <person name="Kitaoka M."/>
        </authorList>
    </citation>
    <scope>NUCLEOTIDE SEQUENCE [LARGE SCALE GENOMIC DNA]</scope>
    <source>
        <strain evidence="2 3">BS15</strain>
    </source>
</reference>
<feature type="compositionally biased region" description="Low complexity" evidence="1">
    <location>
        <begin position="403"/>
        <end position="413"/>
    </location>
</feature>
<feature type="region of interest" description="Disordered" evidence="1">
    <location>
        <begin position="403"/>
        <end position="423"/>
    </location>
</feature>
<organism evidence="2 3">
    <name type="scientific">Rhodotorula paludigena</name>
    <dbReference type="NCBI Taxonomy" id="86838"/>
    <lineage>
        <taxon>Eukaryota</taxon>
        <taxon>Fungi</taxon>
        <taxon>Dikarya</taxon>
        <taxon>Basidiomycota</taxon>
        <taxon>Pucciniomycotina</taxon>
        <taxon>Microbotryomycetes</taxon>
        <taxon>Sporidiobolales</taxon>
        <taxon>Sporidiobolaceae</taxon>
        <taxon>Rhodotorula</taxon>
    </lineage>
</organism>
<feature type="compositionally biased region" description="Low complexity" evidence="1">
    <location>
        <begin position="623"/>
        <end position="648"/>
    </location>
</feature>
<evidence type="ECO:0000313" key="2">
    <source>
        <dbReference type="EMBL" id="GJN89985.1"/>
    </source>
</evidence>
<dbReference type="Proteomes" id="UP001342314">
    <property type="component" value="Unassembled WGS sequence"/>
</dbReference>
<sequence length="754" mass="76907">MDRPALSVSTAGPPLRRPSVRRGSDSPALVSSPLSAHPPITPQNQHSFFDSYFDAATASGLQTPPIGAQASLFPGAAGGGFPGRRGLLRRNSSLSSVSSSVMDEEDAEDEPEWTAQEEEQVRRIYDACLAKHALTEAPFPAHGVPPSNFTNLVARTIMRTAAGGDNTRRSTRARKAHFFAAGDDDVDMGAAEEQAAAAGGKWPHGLRSTRLKILALAKDRQLAATIEETPRQAADPDATPRRRKPLARQDSMDFLPDIHNTGSIARLSNMFRQGSQDGGLPGSISGSRTPPIGAAASLQQQQQPALGALGVPLVRSASSRPSYRMQRTNSLQSIVGSPSQPVKPRRKASAANGVDNTLLTVPSASAPAKKPAASLGMSRTGSESSVLPARPLARHLSFSGASASATESSGERAPLGSTVSPTKKSGLVAPSLGLLTPPSSAASKKRAQTAFVFASASPSASTRNPLGLTLDPAAAAAASHKRDGGAAGLASAFSSPVIGAYPSPTSASPQKRKKAKVAAAAAAIAADGSSPVKPPSFGLAPPLEAQIPAGQGTGLGLGLGIGGLNALTADASGLSSSAENDNSPFLVRPPLAQASSSSSPVTRDRTPSGDGMTLSPTFTLLDPSASPSSLASRRNSPPKISLTPSLSPSSSFASTASSSFASLCASSSVTSAGSASSGKPGTPSPLSPLFDLNALKLESLTPSPAESLASASSDESDFGCAGASHAMLDEAYVRAGHEAQMLRTQLGTWAWDRQ</sequence>
<feature type="compositionally biased region" description="Polar residues" evidence="1">
    <location>
        <begin position="317"/>
        <end position="340"/>
    </location>
</feature>
<evidence type="ECO:0000256" key="1">
    <source>
        <dbReference type="SAM" id="MobiDB-lite"/>
    </source>
</evidence>
<accession>A0AAV5GKF6</accession>
<protein>
    <recommendedName>
        <fullName evidence="4">Proteophosphoglycan ppg4</fullName>
    </recommendedName>
</protein>
<comment type="caution">
    <text evidence="2">The sequence shown here is derived from an EMBL/GenBank/DDBJ whole genome shotgun (WGS) entry which is preliminary data.</text>
</comment>